<evidence type="ECO:0000313" key="2">
    <source>
        <dbReference type="Proteomes" id="UP000503117"/>
    </source>
</evidence>
<protein>
    <submittedName>
        <fullName evidence="1">Uncharacterized protein</fullName>
    </submittedName>
</protein>
<reference evidence="1 2" key="1">
    <citation type="submission" date="2020-04" db="EMBL/GenBank/DDBJ databases">
        <title>Genome sequencing of novel species.</title>
        <authorList>
            <person name="Heo J."/>
            <person name="Kim S.-J."/>
            <person name="Kim J.-S."/>
            <person name="Hong S.-B."/>
            <person name="Kwon S.-W."/>
        </authorList>
    </citation>
    <scope>NUCLEOTIDE SEQUENCE [LARGE SCALE GENOMIC DNA]</scope>
    <source>
        <strain evidence="1 2">AF9R3</strain>
    </source>
</reference>
<proteinExistence type="predicted"/>
<keyword evidence="2" id="KW-1185">Reference proteome</keyword>
<sequence length="64" mass="7115">MTEIALTENGKEYRAEYEIFDDMLVVYLPDGDIRQTVLNGGIKPHIAAMTHLRSFASTSTRAGV</sequence>
<dbReference type="EMBL" id="CP051684">
    <property type="protein sequence ID" value="QJD91671.1"/>
    <property type="molecule type" value="Genomic_DNA"/>
</dbReference>
<dbReference type="RefSeq" id="WP_169113023.1">
    <property type="nucleotide sequence ID" value="NZ_CP051684.1"/>
</dbReference>
<organism evidence="1 2">
    <name type="scientific">Duganella dendranthematis</name>
    <dbReference type="NCBI Taxonomy" id="2728021"/>
    <lineage>
        <taxon>Bacteria</taxon>
        <taxon>Pseudomonadati</taxon>
        <taxon>Pseudomonadota</taxon>
        <taxon>Betaproteobacteria</taxon>
        <taxon>Burkholderiales</taxon>
        <taxon>Oxalobacteraceae</taxon>
        <taxon>Telluria group</taxon>
        <taxon>Duganella</taxon>
    </lineage>
</organism>
<dbReference type="Proteomes" id="UP000503117">
    <property type="component" value="Chromosome"/>
</dbReference>
<evidence type="ECO:0000313" key="1">
    <source>
        <dbReference type="EMBL" id="QJD91671.1"/>
    </source>
</evidence>
<gene>
    <name evidence="1" type="ORF">HH213_17210</name>
</gene>
<accession>A0ABX6MBG7</accession>
<name>A0ABX6MBG7_9BURK</name>